<accession>A0ACB7RTS7</accession>
<organism evidence="1 2">
    <name type="scientific">Hyalomma asiaticum</name>
    <name type="common">Tick</name>
    <dbReference type="NCBI Taxonomy" id="266040"/>
    <lineage>
        <taxon>Eukaryota</taxon>
        <taxon>Metazoa</taxon>
        <taxon>Ecdysozoa</taxon>
        <taxon>Arthropoda</taxon>
        <taxon>Chelicerata</taxon>
        <taxon>Arachnida</taxon>
        <taxon>Acari</taxon>
        <taxon>Parasitiformes</taxon>
        <taxon>Ixodida</taxon>
        <taxon>Ixodoidea</taxon>
        <taxon>Ixodidae</taxon>
        <taxon>Hyalomminae</taxon>
        <taxon>Hyalomma</taxon>
    </lineage>
</organism>
<evidence type="ECO:0000313" key="2">
    <source>
        <dbReference type="Proteomes" id="UP000821845"/>
    </source>
</evidence>
<dbReference type="EMBL" id="CM023488">
    <property type="protein sequence ID" value="KAH6923919.1"/>
    <property type="molecule type" value="Genomic_DNA"/>
</dbReference>
<dbReference type="Proteomes" id="UP000821845">
    <property type="component" value="Chromosome 8"/>
</dbReference>
<proteinExistence type="predicted"/>
<sequence length="281" mass="30788">MWSLHTCIMVSHHAWSVTVPSERRGDHTERVTEHSASFNEAFLISVLLLSSYCWFDCANGLGACLLAPGITQNLPSPTWKKGGYSFFHAFSVSESWLHSVAGALRNKHLALYRYRRIDMAQVINYGSLKAVGDSPSEAEFGMKSATKKRSAADSGSFTGTVKVDIHDVIDVIDPIDLQADEVIFSRDQQAAEPSYYVALSVDGMFISRSSTKRPGTTAWNDSLTADVHGARSLAFTVFSVATTRASDDLPVAKGSVTFDELVESMKRANGHESDVWVSAHF</sequence>
<protein>
    <submittedName>
        <fullName evidence="1">Uncharacterized protein</fullName>
    </submittedName>
</protein>
<gene>
    <name evidence="1" type="ORF">HPB50_009430</name>
</gene>
<reference evidence="1" key="1">
    <citation type="submission" date="2020-05" db="EMBL/GenBank/DDBJ databases">
        <title>Large-scale comparative analyses of tick genomes elucidate their genetic diversity and vector capacities.</title>
        <authorList>
            <person name="Jia N."/>
            <person name="Wang J."/>
            <person name="Shi W."/>
            <person name="Du L."/>
            <person name="Sun Y."/>
            <person name="Zhan W."/>
            <person name="Jiang J."/>
            <person name="Wang Q."/>
            <person name="Zhang B."/>
            <person name="Ji P."/>
            <person name="Sakyi L.B."/>
            <person name="Cui X."/>
            <person name="Yuan T."/>
            <person name="Jiang B."/>
            <person name="Yang W."/>
            <person name="Lam T.T.-Y."/>
            <person name="Chang Q."/>
            <person name="Ding S."/>
            <person name="Wang X."/>
            <person name="Zhu J."/>
            <person name="Ruan X."/>
            <person name="Zhao L."/>
            <person name="Wei J."/>
            <person name="Que T."/>
            <person name="Du C."/>
            <person name="Cheng J."/>
            <person name="Dai P."/>
            <person name="Han X."/>
            <person name="Huang E."/>
            <person name="Gao Y."/>
            <person name="Liu J."/>
            <person name="Shao H."/>
            <person name="Ye R."/>
            <person name="Li L."/>
            <person name="Wei W."/>
            <person name="Wang X."/>
            <person name="Wang C."/>
            <person name="Yang T."/>
            <person name="Huo Q."/>
            <person name="Li W."/>
            <person name="Guo W."/>
            <person name="Chen H."/>
            <person name="Zhou L."/>
            <person name="Ni X."/>
            <person name="Tian J."/>
            <person name="Zhou Y."/>
            <person name="Sheng Y."/>
            <person name="Liu T."/>
            <person name="Pan Y."/>
            <person name="Xia L."/>
            <person name="Li J."/>
            <person name="Zhao F."/>
            <person name="Cao W."/>
        </authorList>
    </citation>
    <scope>NUCLEOTIDE SEQUENCE</scope>
    <source>
        <strain evidence="1">Hyas-2018</strain>
    </source>
</reference>
<comment type="caution">
    <text evidence="1">The sequence shown here is derived from an EMBL/GenBank/DDBJ whole genome shotgun (WGS) entry which is preliminary data.</text>
</comment>
<name>A0ACB7RTS7_HYAAI</name>
<evidence type="ECO:0000313" key="1">
    <source>
        <dbReference type="EMBL" id="KAH6923919.1"/>
    </source>
</evidence>
<keyword evidence="2" id="KW-1185">Reference proteome</keyword>